<feature type="binding site" evidence="6">
    <location>
        <position position="321"/>
    </location>
    <ligand>
        <name>Zn(2+)</name>
        <dbReference type="ChEBI" id="CHEBI:29105"/>
    </ligand>
</feature>
<comment type="subcellular location">
    <subcellularLocation>
        <location evidence="6">Cell membrane</location>
        <topology evidence="6">Peripheral membrane protein</topology>
    </subcellularLocation>
</comment>
<evidence type="ECO:0000313" key="8">
    <source>
        <dbReference type="Proteomes" id="UP001305521"/>
    </source>
</evidence>
<gene>
    <name evidence="6" type="primary">dabA</name>
    <name evidence="7" type="ORF">R9Z33_03020</name>
</gene>
<comment type="function">
    <text evidence="6">Part of an energy-coupled inorganic carbon pump.</text>
</comment>
<evidence type="ECO:0000256" key="3">
    <source>
        <dbReference type="ARBA" id="ARBA00022723"/>
    </source>
</evidence>
<comment type="subunit">
    <text evidence="6">Forms a complex with DabB.</text>
</comment>
<keyword evidence="4 6" id="KW-0862">Zinc</keyword>
<dbReference type="Pfam" id="PF10070">
    <property type="entry name" value="DabA"/>
    <property type="match status" value="1"/>
</dbReference>
<comment type="similarity">
    <text evidence="6">Belongs to the inorganic carbon transporter (TC 9.A.2) DabA family.</text>
</comment>
<protein>
    <recommendedName>
        <fullName evidence="6">Probable inorganic carbon transporter subunit DabA</fullName>
    </recommendedName>
</protein>
<dbReference type="InterPro" id="IPR018752">
    <property type="entry name" value="DabA"/>
</dbReference>
<dbReference type="EMBL" id="CP137852">
    <property type="protein sequence ID" value="WPB85853.1"/>
    <property type="molecule type" value="Genomic_DNA"/>
</dbReference>
<evidence type="ECO:0000256" key="4">
    <source>
        <dbReference type="ARBA" id="ARBA00022833"/>
    </source>
</evidence>
<evidence type="ECO:0000256" key="6">
    <source>
        <dbReference type="HAMAP-Rule" id="MF_01871"/>
    </source>
</evidence>
<accession>A0ABZ0PKM8</accession>
<keyword evidence="1 6" id="KW-0813">Transport</keyword>
<proteinExistence type="inferred from homology"/>
<keyword evidence="8" id="KW-1185">Reference proteome</keyword>
<comment type="cofactor">
    <cofactor evidence="6">
        <name>Zn(2+)</name>
        <dbReference type="ChEBI" id="CHEBI:29105"/>
    </cofactor>
</comment>
<evidence type="ECO:0000256" key="1">
    <source>
        <dbReference type="ARBA" id="ARBA00022448"/>
    </source>
</evidence>
<evidence type="ECO:0000313" key="7">
    <source>
        <dbReference type="EMBL" id="WPB85853.1"/>
    </source>
</evidence>
<sequence>MTMMVTTLRQAANRIAPVWPLADFVAVNPFLGLSELPFGAAQAMLGQVSGRPALPERAVFAEALARGRITEADLAAAIAAASASLTPDELRAVAQQPRPPAPLSPAAMTVSDVLDATLGTDWTRVTTEEIAKWLAAWADDGQASWGMPWRGQPLYAAWRAAARHDRAPEVAGLTGFRALIASLPADATESAAASLAALGIAQPAAYLHRALLGLAGWGAALRQRGWMRELDGQANDGVIELLAIRLAWEQALHAHHTQPAFRAAWQARLNTPEPAAPDLAADLLLLDAYERGYRRELGGKLAQRKSRAAPAPLVQAAFCIDVRSEVYRRALEEVTLQAETIGFAGFFGFALEYVRLGDAKGAEQCPVLLKPGLVICEAVQGATPAEEAELAAQRGLKRRAADLWNSFRNSAVSSFAYVETAGFLAAPELVRGTLGRSTPKADGLDPALLARLGPSLEARPWQTRAHGFASAARLDAAEAVLRALSLTHDFAPLVLLAGHGSSTVNNPHAAGLDCGACGGHTGESNARVAAAVLNDPAVRAGLAPRGIVIPPGTRFLAGLHDTTTDEVTLYDADMTDPAVRQLRAWLDEASKRARRFRAGSLGISGAPDAEIARRSTDWSEVRPEWGLVNNAAFIVAPRSRTQGLDLEGRAFLHSYVWQEDKGFGVLELIMTAPMVVANWINLQYYGSTVDNAAMGSGNKVLHNITGRLGVLEGQGGDLRVGLPMQSLHDGTAWRHEPMRLHVVIEAPEAAMEAILGKHAGVRQLVENGWLHLFSLGEDGGMRRYHGPGRWLAD</sequence>
<dbReference type="Proteomes" id="UP001305521">
    <property type="component" value="Chromosome"/>
</dbReference>
<reference evidence="7 8" key="1">
    <citation type="submission" date="2023-11" db="EMBL/GenBank/DDBJ databases">
        <title>Arctic aerobic anoxygenic photoheterotroph Sediminicoccus rosea KRV36 adapts its photosynthesis to long days of polar summer.</title>
        <authorList>
            <person name="Tomasch J."/>
            <person name="Kopejtka K."/>
            <person name="Bily T."/>
            <person name="Gardiner A.T."/>
            <person name="Gardian Z."/>
            <person name="Shivaramu S."/>
            <person name="Koblizek M."/>
            <person name="Engelhardt F."/>
            <person name="Kaftan D."/>
        </authorList>
    </citation>
    <scope>NUCLEOTIDE SEQUENCE [LARGE SCALE GENOMIC DNA]</scope>
    <source>
        <strain evidence="7 8">R-30</strain>
    </source>
</reference>
<name>A0ABZ0PKM8_9PROT</name>
<keyword evidence="5 6" id="KW-0472">Membrane</keyword>
<keyword evidence="3 6" id="KW-0479">Metal-binding</keyword>
<evidence type="ECO:0000256" key="2">
    <source>
        <dbReference type="ARBA" id="ARBA00022475"/>
    </source>
</evidence>
<keyword evidence="2 6" id="KW-1003">Cell membrane</keyword>
<dbReference type="RefSeq" id="WP_318649830.1">
    <property type="nucleotide sequence ID" value="NZ_CP137852.1"/>
</dbReference>
<dbReference type="HAMAP" id="MF_01871">
    <property type="entry name" value="DabA"/>
    <property type="match status" value="1"/>
</dbReference>
<feature type="binding site" evidence="6">
    <location>
        <position position="319"/>
    </location>
    <ligand>
        <name>Zn(2+)</name>
        <dbReference type="ChEBI" id="CHEBI:29105"/>
    </ligand>
</feature>
<organism evidence="7 8">
    <name type="scientific">Sediminicoccus rosea</name>
    <dbReference type="NCBI Taxonomy" id="1225128"/>
    <lineage>
        <taxon>Bacteria</taxon>
        <taxon>Pseudomonadati</taxon>
        <taxon>Pseudomonadota</taxon>
        <taxon>Alphaproteobacteria</taxon>
        <taxon>Acetobacterales</taxon>
        <taxon>Roseomonadaceae</taxon>
        <taxon>Sediminicoccus</taxon>
    </lineage>
</organism>
<dbReference type="PANTHER" id="PTHR38344">
    <property type="entry name" value="UPF0753 PROTEIN AQ_863"/>
    <property type="match status" value="1"/>
</dbReference>
<feature type="binding site" evidence="6">
    <location>
        <position position="514"/>
    </location>
    <ligand>
        <name>Zn(2+)</name>
        <dbReference type="ChEBI" id="CHEBI:29105"/>
    </ligand>
</feature>
<dbReference type="PANTHER" id="PTHR38344:SF1">
    <property type="entry name" value="INORGANIC CARBON TRANSPORTER SUBUNIT DABA-RELATED"/>
    <property type="match status" value="1"/>
</dbReference>
<feature type="binding site" evidence="6">
    <location>
        <position position="499"/>
    </location>
    <ligand>
        <name>Zn(2+)</name>
        <dbReference type="ChEBI" id="CHEBI:29105"/>
    </ligand>
</feature>
<evidence type="ECO:0000256" key="5">
    <source>
        <dbReference type="ARBA" id="ARBA00023136"/>
    </source>
</evidence>